<dbReference type="InterPro" id="IPR002589">
    <property type="entry name" value="Macro_dom"/>
</dbReference>
<dbReference type="SMART" id="SM00506">
    <property type="entry name" value="A1pp"/>
    <property type="match status" value="1"/>
</dbReference>
<dbReference type="Gene3D" id="3.40.220.10">
    <property type="entry name" value="Leucine Aminopeptidase, subunit E, domain 1"/>
    <property type="match status" value="1"/>
</dbReference>
<comment type="caution">
    <text evidence="2">The sequence shown here is derived from an EMBL/GenBank/DDBJ whole genome shotgun (WGS) entry which is preliminary data.</text>
</comment>
<dbReference type="SUPFAM" id="SSF52949">
    <property type="entry name" value="Macro domain-like"/>
    <property type="match status" value="1"/>
</dbReference>
<sequence length="147" mass="15843">MHLPAVSSPDNIKKYKTLSGISVYVYKADICSLNVDCIVNAANSRLDHAGGVAGVIQRKAGYDLKTEGDRYIRKHGEIKVGSVVETLAGNLPFKFVLHAVGPRWGDYTHSSTGVDECCKDLREAVFNSFLKASTLGMQSIALPAISS</sequence>
<dbReference type="PANTHER" id="PTHR11106">
    <property type="entry name" value="GANGLIOSIDE INDUCED DIFFERENTIATION ASSOCIATED PROTEIN 2-RELATED"/>
    <property type="match status" value="1"/>
</dbReference>
<evidence type="ECO:0000313" key="3">
    <source>
        <dbReference type="Proteomes" id="UP000828390"/>
    </source>
</evidence>
<reference evidence="2" key="1">
    <citation type="journal article" date="2019" name="bioRxiv">
        <title>The Genome of the Zebra Mussel, Dreissena polymorpha: A Resource for Invasive Species Research.</title>
        <authorList>
            <person name="McCartney M.A."/>
            <person name="Auch B."/>
            <person name="Kono T."/>
            <person name="Mallez S."/>
            <person name="Zhang Y."/>
            <person name="Obille A."/>
            <person name="Becker A."/>
            <person name="Abrahante J.E."/>
            <person name="Garbe J."/>
            <person name="Badalamenti J.P."/>
            <person name="Herman A."/>
            <person name="Mangelson H."/>
            <person name="Liachko I."/>
            <person name="Sullivan S."/>
            <person name="Sone E.D."/>
            <person name="Koren S."/>
            <person name="Silverstein K.A.T."/>
            <person name="Beckman K.B."/>
            <person name="Gohl D.M."/>
        </authorList>
    </citation>
    <scope>NUCLEOTIDE SEQUENCE</scope>
    <source>
        <strain evidence="2">Duluth1</strain>
        <tissue evidence="2">Whole animal</tissue>
    </source>
</reference>
<name>A0A9D4EWZ3_DREPO</name>
<accession>A0A9D4EWZ3</accession>
<organism evidence="2 3">
    <name type="scientific">Dreissena polymorpha</name>
    <name type="common">Zebra mussel</name>
    <name type="synonym">Mytilus polymorpha</name>
    <dbReference type="NCBI Taxonomy" id="45954"/>
    <lineage>
        <taxon>Eukaryota</taxon>
        <taxon>Metazoa</taxon>
        <taxon>Spiralia</taxon>
        <taxon>Lophotrochozoa</taxon>
        <taxon>Mollusca</taxon>
        <taxon>Bivalvia</taxon>
        <taxon>Autobranchia</taxon>
        <taxon>Heteroconchia</taxon>
        <taxon>Euheterodonta</taxon>
        <taxon>Imparidentia</taxon>
        <taxon>Neoheterodontei</taxon>
        <taxon>Myida</taxon>
        <taxon>Dreissenoidea</taxon>
        <taxon>Dreissenidae</taxon>
        <taxon>Dreissena</taxon>
    </lineage>
</organism>
<feature type="non-terminal residue" evidence="2">
    <location>
        <position position="147"/>
    </location>
</feature>
<dbReference type="PANTHER" id="PTHR11106:SF111">
    <property type="entry name" value="MACRO DOMAIN-CONTAINING PROTEIN"/>
    <property type="match status" value="1"/>
</dbReference>
<keyword evidence="3" id="KW-1185">Reference proteome</keyword>
<dbReference type="InterPro" id="IPR043472">
    <property type="entry name" value="Macro_dom-like"/>
</dbReference>
<dbReference type="Proteomes" id="UP000828390">
    <property type="component" value="Unassembled WGS sequence"/>
</dbReference>
<protein>
    <recommendedName>
        <fullName evidence="1">Macro domain-containing protein</fullName>
    </recommendedName>
</protein>
<proteinExistence type="predicted"/>
<evidence type="ECO:0000313" key="2">
    <source>
        <dbReference type="EMBL" id="KAH3786943.1"/>
    </source>
</evidence>
<dbReference type="AlphaFoldDB" id="A0A9D4EWZ3"/>
<feature type="domain" description="Macro" evidence="1">
    <location>
        <begin position="10"/>
        <end position="147"/>
    </location>
</feature>
<reference evidence="2" key="2">
    <citation type="submission" date="2020-11" db="EMBL/GenBank/DDBJ databases">
        <authorList>
            <person name="McCartney M.A."/>
            <person name="Auch B."/>
            <person name="Kono T."/>
            <person name="Mallez S."/>
            <person name="Becker A."/>
            <person name="Gohl D.M."/>
            <person name="Silverstein K.A.T."/>
            <person name="Koren S."/>
            <person name="Bechman K.B."/>
            <person name="Herman A."/>
            <person name="Abrahante J.E."/>
            <person name="Garbe J."/>
        </authorList>
    </citation>
    <scope>NUCLEOTIDE SEQUENCE</scope>
    <source>
        <strain evidence="2">Duluth1</strain>
        <tissue evidence="2">Whole animal</tissue>
    </source>
</reference>
<dbReference type="CDD" id="cd02907">
    <property type="entry name" value="Macro_Af1521_BAL-like"/>
    <property type="match status" value="1"/>
</dbReference>
<evidence type="ECO:0000259" key="1">
    <source>
        <dbReference type="PROSITE" id="PS51154"/>
    </source>
</evidence>
<dbReference type="PROSITE" id="PS51154">
    <property type="entry name" value="MACRO"/>
    <property type="match status" value="1"/>
</dbReference>
<dbReference type="EMBL" id="JAIWYP010000008">
    <property type="protein sequence ID" value="KAH3786943.1"/>
    <property type="molecule type" value="Genomic_DNA"/>
</dbReference>
<dbReference type="Pfam" id="PF01661">
    <property type="entry name" value="Macro"/>
    <property type="match status" value="1"/>
</dbReference>
<gene>
    <name evidence="2" type="ORF">DPMN_165061</name>
</gene>